<dbReference type="PIRSF" id="PIRSF036431">
    <property type="entry name" value="STHK_DctB"/>
    <property type="match status" value="1"/>
</dbReference>
<evidence type="ECO:0000256" key="13">
    <source>
        <dbReference type="SAM" id="Coils"/>
    </source>
</evidence>
<dbReference type="Gene3D" id="3.30.450.20">
    <property type="entry name" value="PAS domain"/>
    <property type="match status" value="2"/>
</dbReference>
<comment type="catalytic activity">
    <reaction evidence="1">
        <text>ATP + protein L-histidine = ADP + protein N-phospho-L-histidine.</text>
        <dbReference type="EC" id="2.7.13.3"/>
    </reaction>
</comment>
<dbReference type="PRINTS" id="PR00344">
    <property type="entry name" value="BCTRLSENSOR"/>
</dbReference>
<keyword evidence="17" id="KW-1185">Reference proteome</keyword>
<dbReference type="Pfam" id="PF00512">
    <property type="entry name" value="HisKA"/>
    <property type="match status" value="1"/>
</dbReference>
<dbReference type="SMART" id="SM00387">
    <property type="entry name" value="HATPase_c"/>
    <property type="match status" value="1"/>
</dbReference>
<dbReference type="GO" id="GO:0005524">
    <property type="term" value="F:ATP binding"/>
    <property type="evidence" value="ECO:0007669"/>
    <property type="project" value="UniProtKB-KW"/>
</dbReference>
<keyword evidence="13" id="KW-0175">Coiled coil</keyword>
<feature type="transmembrane region" description="Helical" evidence="14">
    <location>
        <begin position="12"/>
        <end position="33"/>
    </location>
</feature>
<evidence type="ECO:0000256" key="7">
    <source>
        <dbReference type="ARBA" id="ARBA00022692"/>
    </source>
</evidence>
<dbReference type="InterPro" id="IPR029151">
    <property type="entry name" value="Sensor-like_sf"/>
</dbReference>
<dbReference type="SUPFAM" id="SSF55874">
    <property type="entry name" value="ATPase domain of HSP90 chaperone/DNA topoisomerase II/histidine kinase"/>
    <property type="match status" value="1"/>
</dbReference>
<reference evidence="17" key="1">
    <citation type="journal article" date="2019" name="Int. J. Syst. Evol. Microbiol.">
        <title>The Global Catalogue of Microorganisms (GCM) 10K type strain sequencing project: providing services to taxonomists for standard genome sequencing and annotation.</title>
        <authorList>
            <consortium name="The Broad Institute Genomics Platform"/>
            <consortium name="The Broad Institute Genome Sequencing Center for Infectious Disease"/>
            <person name="Wu L."/>
            <person name="Ma J."/>
        </authorList>
    </citation>
    <scope>NUCLEOTIDE SEQUENCE [LARGE SCALE GENOMIC DNA]</scope>
    <source>
        <strain evidence="17">CCM 7491</strain>
    </source>
</reference>
<keyword evidence="11 14" id="KW-1133">Transmembrane helix</keyword>
<keyword evidence="9" id="KW-0418">Kinase</keyword>
<keyword evidence="4" id="KW-1003">Cell membrane</keyword>
<keyword evidence="14" id="KW-0472">Membrane</keyword>
<dbReference type="InterPro" id="IPR003661">
    <property type="entry name" value="HisK_dim/P_dom"/>
</dbReference>
<keyword evidence="10 16" id="KW-0067">ATP-binding</keyword>
<evidence type="ECO:0000256" key="9">
    <source>
        <dbReference type="ARBA" id="ARBA00022777"/>
    </source>
</evidence>
<accession>A0ABV7NK61</accession>
<evidence type="ECO:0000256" key="10">
    <source>
        <dbReference type="ARBA" id="ARBA00022840"/>
    </source>
</evidence>
<evidence type="ECO:0000256" key="4">
    <source>
        <dbReference type="ARBA" id="ARBA00022475"/>
    </source>
</evidence>
<feature type="transmembrane region" description="Helical" evidence="14">
    <location>
        <begin position="296"/>
        <end position="315"/>
    </location>
</feature>
<feature type="coiled-coil region" evidence="13">
    <location>
        <begin position="342"/>
        <end position="376"/>
    </location>
</feature>
<dbReference type="PANTHER" id="PTHR43065:SF46">
    <property type="entry name" value="C4-DICARBOXYLATE TRANSPORT SENSOR PROTEIN DCTB"/>
    <property type="match status" value="1"/>
</dbReference>
<evidence type="ECO:0000259" key="15">
    <source>
        <dbReference type="PROSITE" id="PS50109"/>
    </source>
</evidence>
<protein>
    <recommendedName>
        <fullName evidence="3">histidine kinase</fullName>
        <ecNumber evidence="3">2.7.13.3</ecNumber>
    </recommendedName>
</protein>
<keyword evidence="7 14" id="KW-0812">Transmembrane</keyword>
<dbReference type="SMART" id="SM00388">
    <property type="entry name" value="HisKA"/>
    <property type="match status" value="1"/>
</dbReference>
<keyword evidence="8" id="KW-0547">Nucleotide-binding</keyword>
<dbReference type="EMBL" id="JBHRVU010000005">
    <property type="protein sequence ID" value="MFC3443730.1"/>
    <property type="molecule type" value="Genomic_DNA"/>
</dbReference>
<dbReference type="InterPro" id="IPR036890">
    <property type="entry name" value="HATPase_C_sf"/>
</dbReference>
<evidence type="ECO:0000256" key="8">
    <source>
        <dbReference type="ARBA" id="ARBA00022741"/>
    </source>
</evidence>
<dbReference type="InterPro" id="IPR036097">
    <property type="entry name" value="HisK_dim/P_sf"/>
</dbReference>
<evidence type="ECO:0000256" key="5">
    <source>
        <dbReference type="ARBA" id="ARBA00022553"/>
    </source>
</evidence>
<comment type="caution">
    <text evidence="16">The sequence shown here is derived from an EMBL/GenBank/DDBJ whole genome shotgun (WGS) entry which is preliminary data.</text>
</comment>
<dbReference type="InterPro" id="IPR004358">
    <property type="entry name" value="Sig_transdc_His_kin-like_C"/>
</dbReference>
<dbReference type="Pfam" id="PF02518">
    <property type="entry name" value="HATPase_c"/>
    <property type="match status" value="1"/>
</dbReference>
<dbReference type="InterPro" id="IPR005467">
    <property type="entry name" value="His_kinase_dom"/>
</dbReference>
<evidence type="ECO:0000256" key="12">
    <source>
        <dbReference type="ARBA" id="ARBA00023012"/>
    </source>
</evidence>
<dbReference type="EC" id="2.7.13.3" evidence="3"/>
<evidence type="ECO:0000256" key="6">
    <source>
        <dbReference type="ARBA" id="ARBA00022679"/>
    </source>
</evidence>
<dbReference type="SUPFAM" id="SSF47384">
    <property type="entry name" value="Homodimeric domain of signal transducing histidine kinase"/>
    <property type="match status" value="1"/>
</dbReference>
<proteinExistence type="predicted"/>
<dbReference type="PROSITE" id="PS50109">
    <property type="entry name" value="HIS_KIN"/>
    <property type="match status" value="1"/>
</dbReference>
<name>A0ABV7NK61_9SPHN</name>
<dbReference type="InterPro" id="IPR017055">
    <property type="entry name" value="Sig_transdc_His_kinase_DctB"/>
</dbReference>
<dbReference type="Gene3D" id="1.10.287.130">
    <property type="match status" value="1"/>
</dbReference>
<dbReference type="Gene3D" id="3.30.565.10">
    <property type="entry name" value="Histidine kinase-like ATPase, C-terminal domain"/>
    <property type="match status" value="1"/>
</dbReference>
<evidence type="ECO:0000313" key="16">
    <source>
        <dbReference type="EMBL" id="MFC3443730.1"/>
    </source>
</evidence>
<dbReference type="RefSeq" id="WP_380798589.1">
    <property type="nucleotide sequence ID" value="NZ_JBHRVU010000005.1"/>
</dbReference>
<evidence type="ECO:0000256" key="1">
    <source>
        <dbReference type="ARBA" id="ARBA00000085"/>
    </source>
</evidence>
<keyword evidence="12" id="KW-0902">Two-component regulatory system</keyword>
<dbReference type="InterPro" id="IPR003594">
    <property type="entry name" value="HATPase_dom"/>
</dbReference>
<feature type="domain" description="Histidine kinase" evidence="15">
    <location>
        <begin position="385"/>
        <end position="596"/>
    </location>
</feature>
<keyword evidence="5" id="KW-0597">Phosphoprotein</keyword>
<evidence type="ECO:0000256" key="3">
    <source>
        <dbReference type="ARBA" id="ARBA00012438"/>
    </source>
</evidence>
<dbReference type="SUPFAM" id="SSF103190">
    <property type="entry name" value="Sensory domain-like"/>
    <property type="match status" value="1"/>
</dbReference>
<dbReference type="Proteomes" id="UP001595681">
    <property type="component" value="Unassembled WGS sequence"/>
</dbReference>
<dbReference type="Gene3D" id="6.10.250.3020">
    <property type="match status" value="1"/>
</dbReference>
<comment type="subcellular location">
    <subcellularLocation>
        <location evidence="2">Cell membrane</location>
        <topology evidence="2">Multi-pass membrane protein</topology>
    </subcellularLocation>
</comment>
<dbReference type="PANTHER" id="PTHR43065">
    <property type="entry name" value="SENSOR HISTIDINE KINASE"/>
    <property type="match status" value="1"/>
</dbReference>
<gene>
    <name evidence="16" type="ORF">ACFOKF_21465</name>
</gene>
<keyword evidence="6" id="KW-0808">Transferase</keyword>
<evidence type="ECO:0000256" key="11">
    <source>
        <dbReference type="ARBA" id="ARBA00022989"/>
    </source>
</evidence>
<dbReference type="CDD" id="cd00082">
    <property type="entry name" value="HisKA"/>
    <property type="match status" value="1"/>
</dbReference>
<evidence type="ECO:0000313" key="17">
    <source>
        <dbReference type="Proteomes" id="UP001595681"/>
    </source>
</evidence>
<organism evidence="16 17">
    <name type="scientific">Sphingobium rhizovicinum</name>
    <dbReference type="NCBI Taxonomy" id="432308"/>
    <lineage>
        <taxon>Bacteria</taxon>
        <taxon>Pseudomonadati</taxon>
        <taxon>Pseudomonadota</taxon>
        <taxon>Alphaproteobacteria</taxon>
        <taxon>Sphingomonadales</taxon>
        <taxon>Sphingomonadaceae</taxon>
        <taxon>Sphingobium</taxon>
    </lineage>
</organism>
<evidence type="ECO:0000256" key="2">
    <source>
        <dbReference type="ARBA" id="ARBA00004651"/>
    </source>
</evidence>
<sequence>MWRLSGPHRRIATATVVGAILITILSFGAMHWADGQAVEETDVTAMQVARSHAGLLASRLQTLRLLPHVLIEYPDVSAVLEREESKVIARLNGKLELLASRTDAAVIYVMRMDGQTVAASNWRRRDSFVGHDWQFRPYFAEALRAGSSELFALGTVSRRPGLYISRRIGGGARPLGVIVVKVDFDALEAGWARQAGPTLVTDGDGVVMITSRPEWRFHALRRVPVEKVAAAKRTLQFGRTPITPINLAFEGATVHRQIPGGEVSYRVATVEVPLAGGELKYLQPLAPAVESATANARLAILAGIVLVALVLAIMLRAREKALMQVTTQRILESEVTLRTAELTEVNRRLIQESRERERADENLRSAREELTQANRLASIGQITAGVAHEINQPVAAIQTFAANAGQFLDRGHRDRVRVNLDLIVDLTDRIGTITAELRSFARRGTPTISAVELAAAIDGALLLMRDRISSQGVVLERRGKGGVIRVAADRVRLEQVLINLIQNGLEALDDCAEPRMRIAIEFEEEERVIVDVTDNGPGIPTDLADKIFTPFVTGRRDGLGLGLGIARDIAREFGGELEFVRSTLGGAGFRLSLRRA</sequence>
<evidence type="ECO:0000256" key="14">
    <source>
        <dbReference type="SAM" id="Phobius"/>
    </source>
</evidence>